<feature type="domain" description="HTH tetR-type" evidence="6">
    <location>
        <begin position="8"/>
        <end position="68"/>
    </location>
</feature>
<evidence type="ECO:0000313" key="8">
    <source>
        <dbReference type="Proteomes" id="UP000632154"/>
    </source>
</evidence>
<accession>A0ABQ3K3Y2</accession>
<dbReference type="PANTHER" id="PTHR30055:SF228">
    <property type="entry name" value="TRANSCRIPTIONAL REGULATOR-RELATED"/>
    <property type="match status" value="1"/>
</dbReference>
<dbReference type="SUPFAM" id="SSF48498">
    <property type="entry name" value="Tetracyclin repressor-like, C-terminal domain"/>
    <property type="match status" value="1"/>
</dbReference>
<evidence type="ECO:0000313" key="7">
    <source>
        <dbReference type="EMBL" id="GHF94163.1"/>
    </source>
</evidence>
<dbReference type="Gene3D" id="1.10.357.10">
    <property type="entry name" value="Tetracycline Repressor, domain 2"/>
    <property type="match status" value="1"/>
</dbReference>
<dbReference type="InterPro" id="IPR001647">
    <property type="entry name" value="HTH_TetR"/>
</dbReference>
<protein>
    <submittedName>
        <fullName evidence="7">Transcriptional regulator</fullName>
    </submittedName>
</protein>
<evidence type="ECO:0000256" key="2">
    <source>
        <dbReference type="ARBA" id="ARBA00023015"/>
    </source>
</evidence>
<evidence type="ECO:0000259" key="6">
    <source>
        <dbReference type="PROSITE" id="PS50977"/>
    </source>
</evidence>
<reference evidence="8" key="1">
    <citation type="journal article" date="2019" name="Int. J. Syst. Evol. Microbiol.">
        <title>The Global Catalogue of Microorganisms (GCM) 10K type strain sequencing project: providing services to taxonomists for standard genome sequencing and annotation.</title>
        <authorList>
            <consortium name="The Broad Institute Genomics Platform"/>
            <consortium name="The Broad Institute Genome Sequencing Center for Infectious Disease"/>
            <person name="Wu L."/>
            <person name="Ma J."/>
        </authorList>
    </citation>
    <scope>NUCLEOTIDE SEQUENCE [LARGE SCALE GENOMIC DNA]</scope>
    <source>
        <strain evidence="8">CGMCC 1.18439</strain>
    </source>
</reference>
<dbReference type="Proteomes" id="UP000632154">
    <property type="component" value="Unassembled WGS sequence"/>
</dbReference>
<evidence type="ECO:0000256" key="4">
    <source>
        <dbReference type="ARBA" id="ARBA00023163"/>
    </source>
</evidence>
<dbReference type="RefSeq" id="WP_189641875.1">
    <property type="nucleotide sequence ID" value="NZ_BNAL01000002.1"/>
</dbReference>
<keyword evidence="4" id="KW-0804">Transcription</keyword>
<dbReference type="InterPro" id="IPR039538">
    <property type="entry name" value="BetI_C"/>
</dbReference>
<dbReference type="SUPFAM" id="SSF46689">
    <property type="entry name" value="Homeodomain-like"/>
    <property type="match status" value="1"/>
</dbReference>
<keyword evidence="3 5" id="KW-0238">DNA-binding</keyword>
<sequence>MPKQVDHDQRRAELAQAVWRLIRRSGLEGVTIRALAQESGWSSGAVRHYLPSRAAVLAFAAEQVSAQAEAQLRQLPLHGTPRQNLLSFLEATLPISAQSREWMEVWLAFVGASVGDPQLAGVQGLTYRDLNVALVDILTHLQADGWTLRGTPQEAALDLQASLDGLSVHLLLGVMTPEQACAALERTVDRLMGAPAAGQLA</sequence>
<dbReference type="EMBL" id="BNAL01000002">
    <property type="protein sequence ID" value="GHF94163.1"/>
    <property type="molecule type" value="Genomic_DNA"/>
</dbReference>
<dbReference type="PROSITE" id="PS50977">
    <property type="entry name" value="HTH_TETR_2"/>
    <property type="match status" value="1"/>
</dbReference>
<gene>
    <name evidence="7" type="ORF">GCM10017783_02720</name>
</gene>
<dbReference type="InterPro" id="IPR050109">
    <property type="entry name" value="HTH-type_TetR-like_transc_reg"/>
</dbReference>
<evidence type="ECO:0000256" key="3">
    <source>
        <dbReference type="ARBA" id="ARBA00023125"/>
    </source>
</evidence>
<dbReference type="InterPro" id="IPR009057">
    <property type="entry name" value="Homeodomain-like_sf"/>
</dbReference>
<feature type="DNA-binding region" description="H-T-H motif" evidence="5">
    <location>
        <begin position="31"/>
        <end position="50"/>
    </location>
</feature>
<evidence type="ECO:0000256" key="1">
    <source>
        <dbReference type="ARBA" id="ARBA00022491"/>
    </source>
</evidence>
<comment type="caution">
    <text evidence="7">The sequence shown here is derived from an EMBL/GenBank/DDBJ whole genome shotgun (WGS) entry which is preliminary data.</text>
</comment>
<dbReference type="PANTHER" id="PTHR30055">
    <property type="entry name" value="HTH-TYPE TRANSCRIPTIONAL REGULATOR RUTR"/>
    <property type="match status" value="1"/>
</dbReference>
<dbReference type="Pfam" id="PF13977">
    <property type="entry name" value="TetR_C_6"/>
    <property type="match status" value="1"/>
</dbReference>
<keyword evidence="1" id="KW-0678">Repressor</keyword>
<organism evidence="7 8">
    <name type="scientific">Deinococcus piscis</name>
    <dbReference type="NCBI Taxonomy" id="394230"/>
    <lineage>
        <taxon>Bacteria</taxon>
        <taxon>Thermotogati</taxon>
        <taxon>Deinococcota</taxon>
        <taxon>Deinococci</taxon>
        <taxon>Deinococcales</taxon>
        <taxon>Deinococcaceae</taxon>
        <taxon>Deinococcus</taxon>
    </lineage>
</organism>
<keyword evidence="2" id="KW-0805">Transcription regulation</keyword>
<proteinExistence type="predicted"/>
<dbReference type="InterPro" id="IPR036271">
    <property type="entry name" value="Tet_transcr_reg_TetR-rel_C_sf"/>
</dbReference>
<evidence type="ECO:0000256" key="5">
    <source>
        <dbReference type="PROSITE-ProRule" id="PRU00335"/>
    </source>
</evidence>
<keyword evidence="8" id="KW-1185">Reference proteome</keyword>
<name>A0ABQ3K3Y2_9DEIO</name>